<evidence type="ECO:0000313" key="3">
    <source>
        <dbReference type="Proteomes" id="UP000482295"/>
    </source>
</evidence>
<proteinExistence type="predicted"/>
<name>A0A7C9HF01_9BACT</name>
<feature type="chain" id="PRO_5028870153" evidence="1">
    <location>
        <begin position="24"/>
        <end position="205"/>
    </location>
</feature>
<reference evidence="2 3" key="1">
    <citation type="submission" date="2019-09" db="EMBL/GenBank/DDBJ databases">
        <title>Prevotella A2879 sp. nov., isolated from an abscess of a patient.</title>
        <authorList>
            <person name="Buhl M."/>
            <person name="Oberhettinger P."/>
        </authorList>
    </citation>
    <scope>NUCLEOTIDE SEQUENCE [LARGE SCALE GENOMIC DNA]</scope>
    <source>
        <strain evidence="2 3">A2879</strain>
    </source>
</reference>
<keyword evidence="3" id="KW-1185">Reference proteome</keyword>
<protein>
    <submittedName>
        <fullName evidence="2">DUF4840 domain-containing protein</fullName>
    </submittedName>
</protein>
<dbReference type="Proteomes" id="UP000482295">
    <property type="component" value="Unassembled WGS sequence"/>
</dbReference>
<dbReference type="PROSITE" id="PS51257">
    <property type="entry name" value="PROKAR_LIPOPROTEIN"/>
    <property type="match status" value="1"/>
</dbReference>
<dbReference type="AlphaFoldDB" id="A0A7C9HF01"/>
<keyword evidence="1" id="KW-0732">Signal</keyword>
<evidence type="ECO:0000256" key="1">
    <source>
        <dbReference type="SAM" id="SignalP"/>
    </source>
</evidence>
<comment type="caution">
    <text evidence="2">The sequence shown here is derived from an EMBL/GenBank/DDBJ whole genome shotgun (WGS) entry which is preliminary data.</text>
</comment>
<dbReference type="RefSeq" id="WP_155716444.1">
    <property type="nucleotide sequence ID" value="NZ_VVIQ01000011.1"/>
</dbReference>
<dbReference type="Pfam" id="PF16128">
    <property type="entry name" value="DUF4840"/>
    <property type="match status" value="1"/>
</dbReference>
<accession>A0A7C9HF01</accession>
<dbReference type="EMBL" id="VVIQ01000011">
    <property type="protein sequence ID" value="MUL28569.1"/>
    <property type="molecule type" value="Genomic_DNA"/>
</dbReference>
<organism evidence="2 3">
    <name type="scientific">Prevotella vespertina</name>
    <dbReference type="NCBI Taxonomy" id="2608404"/>
    <lineage>
        <taxon>Bacteria</taxon>
        <taxon>Pseudomonadati</taxon>
        <taxon>Bacteroidota</taxon>
        <taxon>Bacteroidia</taxon>
        <taxon>Bacteroidales</taxon>
        <taxon>Prevotellaceae</taxon>
        <taxon>Prevotella</taxon>
    </lineage>
</organism>
<evidence type="ECO:0000313" key="2">
    <source>
        <dbReference type="EMBL" id="MUL28569.1"/>
    </source>
</evidence>
<dbReference type="InterPro" id="IPR032293">
    <property type="entry name" value="DUF4840"/>
</dbReference>
<sequence>MKKNKLLLLLFVLLTAVSLTSCLGDGEDSVRRQLPTQAEIDAAFNVMKGNYQGKLICYAFDEQYGGWKKDDSIASNWEITSDTTLLIKHFPTKFLAKSVTNVSLKQAIEALPAQDLNFKISIRQARPSATGFYIVPLLADLGNLTYDGASHQIGVRFIWNESTIGKFDPSTKRMGIRLIENGIYVDKVLKDDVYRAGNIYILHTN</sequence>
<gene>
    <name evidence="2" type="ORF">F0475_09720</name>
</gene>
<feature type="signal peptide" evidence="1">
    <location>
        <begin position="1"/>
        <end position="23"/>
    </location>
</feature>